<gene>
    <name evidence="2" type="primary">PLAC8</name>
    <name evidence="2" type="ORF">L345_14912</name>
</gene>
<keyword evidence="3" id="KW-1185">Reference proteome</keyword>
<evidence type="ECO:0000313" key="2">
    <source>
        <dbReference type="EMBL" id="ETE59359.1"/>
    </source>
</evidence>
<accession>V8NAQ3</accession>
<dbReference type="AlphaFoldDB" id="V8NAQ3"/>
<reference evidence="2 3" key="1">
    <citation type="journal article" date="2013" name="Proc. Natl. Acad. Sci. U.S.A.">
        <title>The king cobra genome reveals dynamic gene evolution and adaptation in the snake venom system.</title>
        <authorList>
            <person name="Vonk F.J."/>
            <person name="Casewell N.R."/>
            <person name="Henkel C.V."/>
            <person name="Heimberg A.M."/>
            <person name="Jansen H.J."/>
            <person name="McCleary R.J."/>
            <person name="Kerkkamp H.M."/>
            <person name="Vos R.A."/>
            <person name="Guerreiro I."/>
            <person name="Calvete J.J."/>
            <person name="Wuster W."/>
            <person name="Woods A.E."/>
            <person name="Logan J.M."/>
            <person name="Harrison R.A."/>
            <person name="Castoe T.A."/>
            <person name="de Koning A.P."/>
            <person name="Pollock D.D."/>
            <person name="Yandell M."/>
            <person name="Calderon D."/>
            <person name="Renjifo C."/>
            <person name="Currier R.B."/>
            <person name="Salgado D."/>
            <person name="Pla D."/>
            <person name="Sanz L."/>
            <person name="Hyder A.S."/>
            <person name="Ribeiro J.M."/>
            <person name="Arntzen J.W."/>
            <person name="van den Thillart G.E."/>
            <person name="Boetzer M."/>
            <person name="Pirovano W."/>
            <person name="Dirks R.P."/>
            <person name="Spaink H.P."/>
            <person name="Duboule D."/>
            <person name="McGlinn E."/>
            <person name="Kini R.M."/>
            <person name="Richardson M.K."/>
        </authorList>
    </citation>
    <scope>NUCLEOTIDE SEQUENCE</scope>
    <source>
        <tissue evidence="2">Blood</tissue>
    </source>
</reference>
<comment type="caution">
    <text evidence="2">The sequence shown here is derived from an EMBL/GenBank/DDBJ whole genome shotgun (WGS) entry which is preliminary data.</text>
</comment>
<protein>
    <submittedName>
        <fullName evidence="2">Placenta-specific gene 8 protein</fullName>
    </submittedName>
</protein>
<dbReference type="InterPro" id="IPR006461">
    <property type="entry name" value="PLAC_motif_containing"/>
</dbReference>
<proteinExistence type="inferred from homology"/>
<dbReference type="PANTHER" id="PTHR15907">
    <property type="entry name" value="DUF614 FAMILY PROTEIN-RELATED"/>
    <property type="match status" value="1"/>
</dbReference>
<dbReference type="Proteomes" id="UP000018936">
    <property type="component" value="Unassembled WGS sequence"/>
</dbReference>
<evidence type="ECO:0000256" key="1">
    <source>
        <dbReference type="ARBA" id="ARBA00009024"/>
    </source>
</evidence>
<sequence>MELSPIVTQPQYHSTTRSFEWQSDLCDCGDDCNILAKDMDECCSCGPTVAMRTRYRSLYRIPGSICLDCLTVTFCGILKMNPHTVINQPQMTVTQHQSREWQTDLFDCFNDWGVCVCGMCCPLCLGCQIASEMDECPLCGISTAFRTLYRTRYGIPGSLLIFANSRETSTNEKTGGSSKKPKVVTQPQVAAAQPKTNNWQTDLCDCFSDCGVCLCGMFCFPCLSCQVATAMNECCCCGASVAISRQMSCFMLDPGSICGDTCIVGCFPGLYGMFCFQCLAMQVAANMNECCCCGATVAMRAVYRTKYNIPGSICEDTFIVGCCPTLSLCQIQRDINRRKQMGIF</sequence>
<name>V8NAQ3_OPHHA</name>
<organism evidence="2 3">
    <name type="scientific">Ophiophagus hannah</name>
    <name type="common">King cobra</name>
    <name type="synonym">Naja hannah</name>
    <dbReference type="NCBI Taxonomy" id="8665"/>
    <lineage>
        <taxon>Eukaryota</taxon>
        <taxon>Metazoa</taxon>
        <taxon>Chordata</taxon>
        <taxon>Craniata</taxon>
        <taxon>Vertebrata</taxon>
        <taxon>Euteleostomi</taxon>
        <taxon>Lepidosauria</taxon>
        <taxon>Squamata</taxon>
        <taxon>Bifurcata</taxon>
        <taxon>Unidentata</taxon>
        <taxon>Episquamata</taxon>
        <taxon>Toxicofera</taxon>
        <taxon>Serpentes</taxon>
        <taxon>Colubroidea</taxon>
        <taxon>Elapidae</taxon>
        <taxon>Elapinae</taxon>
        <taxon>Ophiophagus</taxon>
    </lineage>
</organism>
<feature type="non-terminal residue" evidence="2">
    <location>
        <position position="344"/>
    </location>
</feature>
<comment type="similarity">
    <text evidence="1">Belongs to the cornifelin family.</text>
</comment>
<dbReference type="OrthoDB" id="1045822at2759"/>
<dbReference type="NCBIfam" id="TIGR01571">
    <property type="entry name" value="A_thal_Cys_rich"/>
    <property type="match status" value="2"/>
</dbReference>
<dbReference type="EMBL" id="AZIM01005647">
    <property type="protein sequence ID" value="ETE59359.1"/>
    <property type="molecule type" value="Genomic_DNA"/>
</dbReference>
<dbReference type="Pfam" id="PF04749">
    <property type="entry name" value="PLAC8"/>
    <property type="match status" value="1"/>
</dbReference>
<evidence type="ECO:0000313" key="3">
    <source>
        <dbReference type="Proteomes" id="UP000018936"/>
    </source>
</evidence>